<dbReference type="InterPro" id="IPR041569">
    <property type="entry name" value="AAA_lid_3"/>
</dbReference>
<name>A0A8H3HRJ9_9AGAM</name>
<dbReference type="FunFam" id="2.40.50.140:FF:000076">
    <property type="entry name" value="26S protease regulatory subunit 6A"/>
    <property type="match status" value="1"/>
</dbReference>
<evidence type="ECO:0000256" key="8">
    <source>
        <dbReference type="ARBA" id="ARBA00022942"/>
    </source>
</evidence>
<evidence type="ECO:0000259" key="13">
    <source>
        <dbReference type="PROSITE" id="PS50192"/>
    </source>
</evidence>
<dbReference type="Gene3D" id="2.40.50.140">
    <property type="entry name" value="Nucleic acid-binding proteins"/>
    <property type="match status" value="2"/>
</dbReference>
<dbReference type="PANTHER" id="PTHR23073">
    <property type="entry name" value="26S PROTEASOME REGULATORY SUBUNIT"/>
    <property type="match status" value="1"/>
</dbReference>
<dbReference type="Pfam" id="PF05739">
    <property type="entry name" value="SNARE"/>
    <property type="match status" value="1"/>
</dbReference>
<dbReference type="EMBL" id="CAJMWZ010007107">
    <property type="protein sequence ID" value="CAE6533077.1"/>
    <property type="molecule type" value="Genomic_DNA"/>
</dbReference>
<dbReference type="InterPro" id="IPR003960">
    <property type="entry name" value="ATPase_AAA_CS"/>
</dbReference>
<dbReference type="CDD" id="cd15840">
    <property type="entry name" value="SNARE_Qa"/>
    <property type="match status" value="1"/>
</dbReference>
<dbReference type="Pfam" id="PF00004">
    <property type="entry name" value="AAA"/>
    <property type="match status" value="1"/>
</dbReference>
<dbReference type="GO" id="GO:0006886">
    <property type="term" value="P:intracellular protein transport"/>
    <property type="evidence" value="ECO:0007669"/>
    <property type="project" value="InterPro"/>
</dbReference>
<dbReference type="InterPro" id="IPR003959">
    <property type="entry name" value="ATPase_AAA_core"/>
</dbReference>
<dbReference type="SUPFAM" id="SSF47661">
    <property type="entry name" value="t-snare proteins"/>
    <property type="match status" value="1"/>
</dbReference>
<evidence type="ECO:0000256" key="5">
    <source>
        <dbReference type="ARBA" id="ARBA00022490"/>
    </source>
</evidence>
<dbReference type="Proteomes" id="UP000663850">
    <property type="component" value="Unassembled WGS sequence"/>
</dbReference>
<accession>A0A8H3HRJ9</accession>
<comment type="similarity">
    <text evidence="3">Belongs to the AAA ATPase family.</text>
</comment>
<dbReference type="PROSITE" id="PS00674">
    <property type="entry name" value="AAA"/>
    <property type="match status" value="1"/>
</dbReference>
<evidence type="ECO:0000256" key="6">
    <source>
        <dbReference type="ARBA" id="ARBA00022741"/>
    </source>
</evidence>
<dbReference type="GO" id="GO:0016192">
    <property type="term" value="P:vesicle-mediated transport"/>
    <property type="evidence" value="ECO:0007669"/>
    <property type="project" value="InterPro"/>
</dbReference>
<protein>
    <recommendedName>
        <fullName evidence="10">26S proteasome regulatory subunit 6A</fullName>
    </recommendedName>
</protein>
<feature type="region of interest" description="Disordered" evidence="11">
    <location>
        <begin position="275"/>
        <end position="329"/>
    </location>
</feature>
<evidence type="ECO:0000256" key="9">
    <source>
        <dbReference type="ARBA" id="ARBA00023242"/>
    </source>
</evidence>
<keyword evidence="7" id="KW-0067">ATP-binding</keyword>
<evidence type="ECO:0000313" key="14">
    <source>
        <dbReference type="EMBL" id="CAE6533077.1"/>
    </source>
</evidence>
<gene>
    <name evidence="14" type="ORF">RDB_LOCUS134607</name>
</gene>
<dbReference type="SMART" id="SM00382">
    <property type="entry name" value="AAA"/>
    <property type="match status" value="1"/>
</dbReference>
<evidence type="ECO:0000256" key="1">
    <source>
        <dbReference type="ARBA" id="ARBA00004123"/>
    </source>
</evidence>
<feature type="transmembrane region" description="Helical" evidence="12">
    <location>
        <begin position="250"/>
        <end position="271"/>
    </location>
</feature>
<dbReference type="InterPro" id="IPR006011">
    <property type="entry name" value="Syntaxin_N"/>
</dbReference>
<evidence type="ECO:0000256" key="3">
    <source>
        <dbReference type="ARBA" id="ARBA00006914"/>
    </source>
</evidence>
<organism evidence="14 15">
    <name type="scientific">Rhizoctonia solani</name>
    <dbReference type="NCBI Taxonomy" id="456999"/>
    <lineage>
        <taxon>Eukaryota</taxon>
        <taxon>Fungi</taxon>
        <taxon>Dikarya</taxon>
        <taxon>Basidiomycota</taxon>
        <taxon>Agaricomycotina</taxon>
        <taxon>Agaricomycetes</taxon>
        <taxon>Cantharellales</taxon>
        <taxon>Ceratobasidiaceae</taxon>
        <taxon>Rhizoctonia</taxon>
    </lineage>
</organism>
<dbReference type="InterPro" id="IPR050221">
    <property type="entry name" value="26S_Proteasome_ATPase"/>
</dbReference>
<keyword evidence="5" id="KW-0963">Cytoplasm</keyword>
<dbReference type="InterPro" id="IPR010989">
    <property type="entry name" value="SNARE"/>
</dbReference>
<dbReference type="InterPro" id="IPR032501">
    <property type="entry name" value="Prot_ATP_ID_OB_2nd"/>
</dbReference>
<dbReference type="Pfam" id="PF16450">
    <property type="entry name" value="Prot_ATP_ID_OB_C"/>
    <property type="match status" value="1"/>
</dbReference>
<dbReference type="Gene3D" id="1.20.58.70">
    <property type="match status" value="1"/>
</dbReference>
<keyword evidence="8" id="KW-0647">Proteasome</keyword>
<keyword evidence="12" id="KW-0812">Transmembrane</keyword>
<dbReference type="PROSITE" id="PS00914">
    <property type="entry name" value="SYNTAXIN"/>
    <property type="match status" value="1"/>
</dbReference>
<dbReference type="InterPro" id="IPR012340">
    <property type="entry name" value="NA-bd_OB-fold"/>
</dbReference>
<dbReference type="Pfam" id="PF14523">
    <property type="entry name" value="Syntaxin_2"/>
    <property type="match status" value="1"/>
</dbReference>
<evidence type="ECO:0000256" key="11">
    <source>
        <dbReference type="SAM" id="MobiDB-lite"/>
    </source>
</evidence>
<dbReference type="FunFam" id="1.10.8.60:FF:000009">
    <property type="entry name" value="26S protease regulatory subunit 6A"/>
    <property type="match status" value="1"/>
</dbReference>
<dbReference type="Gene3D" id="1.20.5.110">
    <property type="match status" value="1"/>
</dbReference>
<comment type="subcellular location">
    <subcellularLocation>
        <location evidence="2">Cytoplasm</location>
    </subcellularLocation>
    <subcellularLocation>
        <location evidence="1">Nucleus</location>
    </subcellularLocation>
</comment>
<comment type="similarity">
    <text evidence="4">Belongs to the syntaxin family.</text>
</comment>
<keyword evidence="6" id="KW-0547">Nucleotide-binding</keyword>
<evidence type="ECO:0000256" key="2">
    <source>
        <dbReference type="ARBA" id="ARBA00004496"/>
    </source>
</evidence>
<keyword evidence="9" id="KW-0539">Nucleus</keyword>
<dbReference type="GO" id="GO:0005737">
    <property type="term" value="C:cytoplasm"/>
    <property type="evidence" value="ECO:0007669"/>
    <property type="project" value="UniProtKB-SubCell"/>
</dbReference>
<reference evidence="14" key="1">
    <citation type="submission" date="2021-01" db="EMBL/GenBank/DDBJ databases">
        <authorList>
            <person name="Kaushik A."/>
        </authorList>
    </citation>
    <scope>NUCLEOTIDE SEQUENCE</scope>
    <source>
        <strain evidence="14">Type strain: AG8-Rh-89/</strain>
    </source>
</reference>
<dbReference type="InterPro" id="IPR027417">
    <property type="entry name" value="P-loop_NTPase"/>
</dbReference>
<proteinExistence type="inferred from homology"/>
<evidence type="ECO:0000256" key="4">
    <source>
        <dbReference type="ARBA" id="ARBA00009063"/>
    </source>
</evidence>
<comment type="caution">
    <text evidence="14">The sequence shown here is derived from an EMBL/GenBank/DDBJ whole genome shotgun (WGS) entry which is preliminary data.</text>
</comment>
<keyword evidence="12" id="KW-1133">Transmembrane helix</keyword>
<dbReference type="GO" id="GO:0008540">
    <property type="term" value="C:proteasome regulatory particle, base subcomplex"/>
    <property type="evidence" value="ECO:0007669"/>
    <property type="project" value="UniProtKB-ARBA"/>
</dbReference>
<dbReference type="SUPFAM" id="SSF52540">
    <property type="entry name" value="P-loop containing nucleoside triphosphate hydrolases"/>
    <property type="match status" value="2"/>
</dbReference>
<evidence type="ECO:0000256" key="12">
    <source>
        <dbReference type="SAM" id="Phobius"/>
    </source>
</evidence>
<dbReference type="FunFam" id="1.20.5.110:FF:000059">
    <property type="entry name" value="Related to syntaxin 12"/>
    <property type="match status" value="1"/>
</dbReference>
<dbReference type="AlphaFoldDB" id="A0A8H3HRJ9"/>
<dbReference type="Gene3D" id="3.40.50.300">
    <property type="entry name" value="P-loop containing nucleotide triphosphate hydrolases"/>
    <property type="match status" value="2"/>
</dbReference>
<dbReference type="GO" id="GO:0005634">
    <property type="term" value="C:nucleus"/>
    <property type="evidence" value="ECO:0007669"/>
    <property type="project" value="UniProtKB-SubCell"/>
</dbReference>
<dbReference type="InterPro" id="IPR003593">
    <property type="entry name" value="AAA+_ATPase"/>
</dbReference>
<dbReference type="InterPro" id="IPR006012">
    <property type="entry name" value="Syntaxin/epimorphin_CS"/>
</dbReference>
<dbReference type="Gene3D" id="1.10.8.60">
    <property type="match status" value="1"/>
</dbReference>
<keyword evidence="12" id="KW-0472">Membrane</keyword>
<dbReference type="InterPro" id="IPR000727">
    <property type="entry name" value="T_SNARE_dom"/>
</dbReference>
<dbReference type="GO" id="GO:0005524">
    <property type="term" value="F:ATP binding"/>
    <property type="evidence" value="ECO:0007669"/>
    <property type="project" value="UniProtKB-KW"/>
</dbReference>
<feature type="domain" description="T-SNARE coiled-coil homology" evidence="13">
    <location>
        <begin position="177"/>
        <end position="239"/>
    </location>
</feature>
<evidence type="ECO:0000256" key="7">
    <source>
        <dbReference type="ARBA" id="ARBA00022840"/>
    </source>
</evidence>
<evidence type="ECO:0000313" key="15">
    <source>
        <dbReference type="Proteomes" id="UP000663850"/>
    </source>
</evidence>
<feature type="region of interest" description="Disordered" evidence="11">
    <location>
        <begin position="1"/>
        <end position="22"/>
    </location>
</feature>
<dbReference type="SMART" id="SM00397">
    <property type="entry name" value="t_SNARE"/>
    <property type="match status" value="1"/>
</dbReference>
<evidence type="ECO:0000256" key="10">
    <source>
        <dbReference type="ARBA" id="ARBA00069320"/>
    </source>
</evidence>
<dbReference type="GO" id="GO:0005484">
    <property type="term" value="F:SNAP receptor activity"/>
    <property type="evidence" value="ECO:0007669"/>
    <property type="project" value="InterPro"/>
</dbReference>
<feature type="compositionally biased region" description="Acidic residues" evidence="11">
    <location>
        <begin position="309"/>
        <end position="321"/>
    </location>
</feature>
<sequence>MSFADLERGQGGFQSSSNPIPTSSSDAEFLGLQKSLSVQIFKINSNVQGILKLVDQLGTARDTGTVRKGCHELTETTRELVKRGTDDLKSLSTLQRNLPQHKALLQKISHDFQVSLVAFQRAQKVSAERQRTVVEGVKQAVEDNADSSGAVASSPQSQRQIQAFQSQISPAELAHQESLIQEREHEIREIETGIHELNEIFRDLGTLVTEQGTMLDTIEDNVNTVALDTSDAAQQLEQTSEYQRKAGRRAACLMFVIVIVICVVLVAMSSVPPPNPNPDSNAAESKQDTQMASATTEGPRDEAQAAEVEAPEPEDTFEDIPEDIKNAPVEDISTRTRLIDNDIKVMRSETLRLSHEHTAMREKIRDNGEKIKQNKVLPYLVGNVVEILDVDPEVEEDGANQDLDSMRSGKCAVIKTSTRQTIFLPLIGLVPASELKPGDLIGVNKDSYLVLDTLPAEYDSRVKAMEVDERPTETYTDIGGLDKQIEELVEAIVLPMQQAEKFKTLGIRPPKGALMYGPPDRLTIFLPLIGLVPASQLKPGDLIGVNKDSYLVLDTLPAEYDSRVKAMEVDERPTETYTDIGGLDKQIEELVEAIVLPMQQAEKFKTLGIRPPKGALMYGPPGTGKTLLARACAAQTNACYLKLAGPSLVQMFIGDGAKLVRDAFELAKEKSPAIIFIDELDAIGTKRFDSDKSGDREVQRTMLELLNQLDGFSSDERIKVIAATNRIDILDPALLRSGRLDRKIEFPLPNESARARILEIHSRKMSVGPGVNYEELARSTDEFNGAQLKAVCVEAGMIALREGATQLNHEHFHSGIAEVQSKKKNDLQYFA</sequence>
<feature type="compositionally biased region" description="Polar residues" evidence="11">
    <location>
        <begin position="279"/>
        <end position="296"/>
    </location>
</feature>
<dbReference type="GO" id="GO:0016020">
    <property type="term" value="C:membrane"/>
    <property type="evidence" value="ECO:0007669"/>
    <property type="project" value="InterPro"/>
</dbReference>
<dbReference type="GO" id="GO:0016887">
    <property type="term" value="F:ATP hydrolysis activity"/>
    <property type="evidence" value="ECO:0007669"/>
    <property type="project" value="InterPro"/>
</dbReference>
<dbReference type="Pfam" id="PF17862">
    <property type="entry name" value="AAA_lid_3"/>
    <property type="match status" value="1"/>
</dbReference>
<dbReference type="FunFam" id="3.40.50.300:FF:000037">
    <property type="entry name" value="26S protease regulatory subunit 6A"/>
    <property type="match status" value="1"/>
</dbReference>
<dbReference type="PROSITE" id="PS50192">
    <property type="entry name" value="T_SNARE"/>
    <property type="match status" value="1"/>
</dbReference>